<accession>A0A3M7S4I4</accession>
<protein>
    <submittedName>
        <fullName evidence="1">Uncharacterized protein</fullName>
    </submittedName>
</protein>
<sequence>MASACLTKSASRLTVRFSRSNLGLYRSFLHGTIPVQIALVEKHETRLERKEERVLGNEIGQPLGQVAGHDDQRVLKLTVGLGR</sequence>
<name>A0A3M7S4I4_BRAPC</name>
<keyword evidence="2" id="KW-1185">Reference proteome</keyword>
<evidence type="ECO:0000313" key="1">
    <source>
        <dbReference type="EMBL" id="RNA30545.1"/>
    </source>
</evidence>
<comment type="caution">
    <text evidence="1">The sequence shown here is derived from an EMBL/GenBank/DDBJ whole genome shotgun (WGS) entry which is preliminary data.</text>
</comment>
<proteinExistence type="predicted"/>
<organism evidence="1 2">
    <name type="scientific">Brachionus plicatilis</name>
    <name type="common">Marine rotifer</name>
    <name type="synonym">Brachionus muelleri</name>
    <dbReference type="NCBI Taxonomy" id="10195"/>
    <lineage>
        <taxon>Eukaryota</taxon>
        <taxon>Metazoa</taxon>
        <taxon>Spiralia</taxon>
        <taxon>Gnathifera</taxon>
        <taxon>Rotifera</taxon>
        <taxon>Eurotatoria</taxon>
        <taxon>Monogononta</taxon>
        <taxon>Pseudotrocha</taxon>
        <taxon>Ploima</taxon>
        <taxon>Brachionidae</taxon>
        <taxon>Brachionus</taxon>
    </lineage>
</organism>
<reference evidence="1 2" key="1">
    <citation type="journal article" date="2018" name="Sci. Rep.">
        <title>Genomic signatures of local adaptation to the degree of environmental predictability in rotifers.</title>
        <authorList>
            <person name="Franch-Gras L."/>
            <person name="Hahn C."/>
            <person name="Garcia-Roger E.M."/>
            <person name="Carmona M.J."/>
            <person name="Serra M."/>
            <person name="Gomez A."/>
        </authorList>
    </citation>
    <scope>NUCLEOTIDE SEQUENCE [LARGE SCALE GENOMIC DNA]</scope>
    <source>
        <strain evidence="1">HYR1</strain>
    </source>
</reference>
<dbReference type="Proteomes" id="UP000276133">
    <property type="component" value="Unassembled WGS sequence"/>
</dbReference>
<dbReference type="EMBL" id="REGN01002078">
    <property type="protein sequence ID" value="RNA30545.1"/>
    <property type="molecule type" value="Genomic_DNA"/>
</dbReference>
<evidence type="ECO:0000313" key="2">
    <source>
        <dbReference type="Proteomes" id="UP000276133"/>
    </source>
</evidence>
<dbReference type="AlphaFoldDB" id="A0A3M7S4I4"/>
<gene>
    <name evidence="1" type="ORF">BpHYR1_052194</name>
</gene>